<dbReference type="Gene3D" id="3.30.70.270">
    <property type="match status" value="1"/>
</dbReference>
<dbReference type="InterPro" id="IPR029787">
    <property type="entry name" value="Nucleotide_cyclase"/>
</dbReference>
<proteinExistence type="predicted"/>
<dbReference type="AlphaFoldDB" id="A0A1G5CQV3"/>
<protein>
    <submittedName>
        <fullName evidence="3">PAS domain S-box-containing protein/diguanylate cyclase (GGDEF) domain-containing protein</fullName>
    </submittedName>
</protein>
<dbReference type="InterPro" id="IPR052163">
    <property type="entry name" value="DGC-Regulatory_Protein"/>
</dbReference>
<dbReference type="PROSITE" id="PS50887">
    <property type="entry name" value="GGDEF"/>
    <property type="match status" value="1"/>
</dbReference>
<dbReference type="SUPFAM" id="SSF55073">
    <property type="entry name" value="Nucleotide cyclase"/>
    <property type="match status" value="1"/>
</dbReference>
<organism evidence="3 4">
    <name type="scientific">Paenibacillus polysaccharolyticus</name>
    <dbReference type="NCBI Taxonomy" id="582692"/>
    <lineage>
        <taxon>Bacteria</taxon>
        <taxon>Bacillati</taxon>
        <taxon>Bacillota</taxon>
        <taxon>Bacilli</taxon>
        <taxon>Bacillales</taxon>
        <taxon>Paenibacillaceae</taxon>
        <taxon>Paenibacillus</taxon>
    </lineage>
</organism>
<evidence type="ECO:0000313" key="4">
    <source>
        <dbReference type="Proteomes" id="UP000198538"/>
    </source>
</evidence>
<accession>A0A1G5CQV3</accession>
<dbReference type="GO" id="GO:0006355">
    <property type="term" value="P:regulation of DNA-templated transcription"/>
    <property type="evidence" value="ECO:0007669"/>
    <property type="project" value="InterPro"/>
</dbReference>
<reference evidence="4" key="1">
    <citation type="submission" date="2016-10" db="EMBL/GenBank/DDBJ databases">
        <authorList>
            <person name="Varghese N."/>
            <person name="Submissions S."/>
        </authorList>
    </citation>
    <scope>NUCLEOTIDE SEQUENCE [LARGE SCALE GENOMIC DNA]</scope>
    <source>
        <strain evidence="4">BL9</strain>
    </source>
</reference>
<dbReference type="NCBIfam" id="TIGR00229">
    <property type="entry name" value="sensory_box"/>
    <property type="match status" value="1"/>
</dbReference>
<evidence type="ECO:0000259" key="1">
    <source>
        <dbReference type="PROSITE" id="PS50112"/>
    </source>
</evidence>
<gene>
    <name evidence="3" type="ORF">SAMN05720606_102171</name>
</gene>
<keyword evidence="4" id="KW-1185">Reference proteome</keyword>
<dbReference type="Pfam" id="PF00990">
    <property type="entry name" value="GGDEF"/>
    <property type="match status" value="1"/>
</dbReference>
<evidence type="ECO:0000259" key="2">
    <source>
        <dbReference type="PROSITE" id="PS50887"/>
    </source>
</evidence>
<dbReference type="Proteomes" id="UP000198538">
    <property type="component" value="Unassembled WGS sequence"/>
</dbReference>
<dbReference type="FunFam" id="3.30.70.270:FF:000001">
    <property type="entry name" value="Diguanylate cyclase domain protein"/>
    <property type="match status" value="1"/>
</dbReference>
<dbReference type="STRING" id="582692.SAMN05720606_102171"/>
<dbReference type="SUPFAM" id="SSF55785">
    <property type="entry name" value="PYP-like sensor domain (PAS domain)"/>
    <property type="match status" value="1"/>
</dbReference>
<feature type="domain" description="GGDEF" evidence="2">
    <location>
        <begin position="185"/>
        <end position="318"/>
    </location>
</feature>
<dbReference type="InterPro" id="IPR000014">
    <property type="entry name" value="PAS"/>
</dbReference>
<dbReference type="InterPro" id="IPR035965">
    <property type="entry name" value="PAS-like_dom_sf"/>
</dbReference>
<dbReference type="Pfam" id="PF00989">
    <property type="entry name" value="PAS"/>
    <property type="match status" value="1"/>
</dbReference>
<dbReference type="InterPro" id="IPR043128">
    <property type="entry name" value="Rev_trsase/Diguanyl_cyclase"/>
</dbReference>
<dbReference type="NCBIfam" id="TIGR00254">
    <property type="entry name" value="GGDEF"/>
    <property type="match status" value="1"/>
</dbReference>
<dbReference type="PANTHER" id="PTHR46663:SF2">
    <property type="entry name" value="GGDEF DOMAIN-CONTAINING PROTEIN"/>
    <property type="match status" value="1"/>
</dbReference>
<evidence type="ECO:0000313" key="3">
    <source>
        <dbReference type="EMBL" id="SCY04658.1"/>
    </source>
</evidence>
<dbReference type="RefSeq" id="WP_090915996.1">
    <property type="nucleotide sequence ID" value="NZ_FMVM01000002.1"/>
</dbReference>
<dbReference type="InterPro" id="IPR013767">
    <property type="entry name" value="PAS_fold"/>
</dbReference>
<sequence length="324" mass="36784">MDNLIVQALNKTKMGIMIVDKQLKILVWNGWLERLTGMLAEDVLGKNLLEICPRFKANMYMNIIQNALYHGQSRFCSSALHKSFVLPKDGGDESFYRQNLHVEPLYENDHSYALLQISDTTNTSTRVYKLKNLIKELDTEYTKIKVSEKISKHLSLHDSLTGLPNRLAFKDRLAWAVSNALRSESRFAVMYIDTDGFKQINDTYGHDIGDQVLMEVSRRLKGSIRSTDCVARLGGDEFSIILNQIKDDDDAEIVARNLTAAFEAPIHVNAIEIHLSASIGISLFPKHGQDATELLKLADMAMYRIKKNGKCGYAFFHPELDQVW</sequence>
<dbReference type="SMART" id="SM00267">
    <property type="entry name" value="GGDEF"/>
    <property type="match status" value="1"/>
</dbReference>
<dbReference type="InterPro" id="IPR000160">
    <property type="entry name" value="GGDEF_dom"/>
</dbReference>
<feature type="domain" description="PAS" evidence="1">
    <location>
        <begin position="1"/>
        <end position="71"/>
    </location>
</feature>
<dbReference type="PROSITE" id="PS50112">
    <property type="entry name" value="PAS"/>
    <property type="match status" value="1"/>
</dbReference>
<dbReference type="Gene3D" id="3.30.450.20">
    <property type="entry name" value="PAS domain"/>
    <property type="match status" value="1"/>
</dbReference>
<name>A0A1G5CQV3_9BACL</name>
<dbReference type="EMBL" id="FMVM01000002">
    <property type="protein sequence ID" value="SCY04658.1"/>
    <property type="molecule type" value="Genomic_DNA"/>
</dbReference>
<dbReference type="CDD" id="cd01949">
    <property type="entry name" value="GGDEF"/>
    <property type="match status" value="1"/>
</dbReference>
<dbReference type="CDD" id="cd00130">
    <property type="entry name" value="PAS"/>
    <property type="match status" value="1"/>
</dbReference>
<dbReference type="PANTHER" id="PTHR46663">
    <property type="entry name" value="DIGUANYLATE CYCLASE DGCT-RELATED"/>
    <property type="match status" value="1"/>
</dbReference>
<dbReference type="SMART" id="SM00091">
    <property type="entry name" value="PAS"/>
    <property type="match status" value="1"/>
</dbReference>